<reference evidence="3 4" key="1">
    <citation type="submission" date="2019-10" db="EMBL/GenBank/DDBJ databases">
        <title>Assembly and Annotation for the nematode Trichostrongylus colubriformis.</title>
        <authorList>
            <person name="Martin J."/>
        </authorList>
    </citation>
    <scope>NUCLEOTIDE SEQUENCE [LARGE SCALE GENOMIC DNA]</scope>
    <source>
        <strain evidence="3">G859</strain>
        <tissue evidence="3">Whole worm</tissue>
    </source>
</reference>
<dbReference type="Proteomes" id="UP001331761">
    <property type="component" value="Unassembled WGS sequence"/>
</dbReference>
<feature type="transmembrane region" description="Helical" evidence="2">
    <location>
        <begin position="6"/>
        <end position="23"/>
    </location>
</feature>
<keyword evidence="2" id="KW-0472">Membrane</keyword>
<accession>A0AAN8IKH7</accession>
<keyword evidence="4" id="KW-1185">Reference proteome</keyword>
<organism evidence="3 4">
    <name type="scientific">Trichostrongylus colubriformis</name>
    <name type="common">Black scour worm</name>
    <dbReference type="NCBI Taxonomy" id="6319"/>
    <lineage>
        <taxon>Eukaryota</taxon>
        <taxon>Metazoa</taxon>
        <taxon>Ecdysozoa</taxon>
        <taxon>Nematoda</taxon>
        <taxon>Chromadorea</taxon>
        <taxon>Rhabditida</taxon>
        <taxon>Rhabditina</taxon>
        <taxon>Rhabditomorpha</taxon>
        <taxon>Strongyloidea</taxon>
        <taxon>Trichostrongylidae</taxon>
        <taxon>Trichostrongylus</taxon>
    </lineage>
</organism>
<protein>
    <submittedName>
        <fullName evidence="3">Uncharacterized protein</fullName>
    </submittedName>
</protein>
<evidence type="ECO:0000256" key="2">
    <source>
        <dbReference type="SAM" id="Phobius"/>
    </source>
</evidence>
<sequence>MVTSIIISIVSLLLLFILLWKKYEVREMLREIYPSKKEKPTYISSDDGATQIPPTAVKSEMHNINSIQELKEMPQEESSDDSESNPPSDTIPRKRYSISEISLPRTVSLSGSNRMAFLQSADAYRLRMDPHFHASPSDGSLV</sequence>
<evidence type="ECO:0000256" key="1">
    <source>
        <dbReference type="SAM" id="MobiDB-lite"/>
    </source>
</evidence>
<keyword evidence="2" id="KW-0812">Transmembrane</keyword>
<comment type="caution">
    <text evidence="3">The sequence shown here is derived from an EMBL/GenBank/DDBJ whole genome shotgun (WGS) entry which is preliminary data.</text>
</comment>
<name>A0AAN8IKH7_TRICO</name>
<gene>
    <name evidence="3" type="ORF">GCK32_019783</name>
</gene>
<dbReference type="AlphaFoldDB" id="A0AAN8IKH7"/>
<evidence type="ECO:0000313" key="4">
    <source>
        <dbReference type="Proteomes" id="UP001331761"/>
    </source>
</evidence>
<dbReference type="EMBL" id="WIXE01010014">
    <property type="protein sequence ID" value="KAK5977939.1"/>
    <property type="molecule type" value="Genomic_DNA"/>
</dbReference>
<evidence type="ECO:0000313" key="3">
    <source>
        <dbReference type="EMBL" id="KAK5977939.1"/>
    </source>
</evidence>
<proteinExistence type="predicted"/>
<keyword evidence="2" id="KW-1133">Transmembrane helix</keyword>
<feature type="region of interest" description="Disordered" evidence="1">
    <location>
        <begin position="39"/>
        <end position="97"/>
    </location>
</feature>